<keyword evidence="3" id="KW-1185">Reference proteome</keyword>
<feature type="signal peptide" evidence="1">
    <location>
        <begin position="1"/>
        <end position="32"/>
    </location>
</feature>
<evidence type="ECO:0000313" key="3">
    <source>
        <dbReference type="Proteomes" id="UP000318212"/>
    </source>
</evidence>
<name>A0A508ARJ8_9GAMM</name>
<keyword evidence="1" id="KW-0732">Signal</keyword>
<reference evidence="2 3" key="1">
    <citation type="submission" date="2019-06" db="EMBL/GenBank/DDBJ databases">
        <title>Lysobacter alkalisoli sp. nov. isolated from saline soil.</title>
        <authorList>
            <person name="Sun J.-Q."/>
            <person name="Xu L."/>
        </authorList>
    </citation>
    <scope>NUCLEOTIDE SEQUENCE [LARGE SCALE GENOMIC DNA]</scope>
    <source>
        <strain evidence="2 3">JCM 31130</strain>
    </source>
</reference>
<feature type="chain" id="PRO_5021305153" evidence="1">
    <location>
        <begin position="33"/>
        <end position="234"/>
    </location>
</feature>
<comment type="caution">
    <text evidence="2">The sequence shown here is derived from an EMBL/GenBank/DDBJ whole genome shotgun (WGS) entry which is preliminary data.</text>
</comment>
<protein>
    <submittedName>
        <fullName evidence="2">DUF3108 domain-containing protein</fullName>
    </submittedName>
</protein>
<sequence>MKLASKIQNTLSKAPVLVLGAALALAVLPARAIEPFTADYKASYMGMEANGQMTLASEGEGRWRYSLNVRNALADLSQVTVFEVKGDQWRPLSSNDTNKVLVKRSQKTATYDWAAGEARWSGDVKPDRAGPIALKAGDLDALLINLALVRDVAAGKPLEYRMVDDGRIKQLDYRNAGTETITVDGQSHQATKVVGNDGRRETTAWIVEGMQVPARIVQKDKDGDALELTMQAIR</sequence>
<gene>
    <name evidence="2" type="ORF">FKV25_05005</name>
</gene>
<proteinExistence type="predicted"/>
<organism evidence="2 3">
    <name type="scientific">Marilutibacter aestuarii</name>
    <dbReference type="NCBI Taxonomy" id="1706195"/>
    <lineage>
        <taxon>Bacteria</taxon>
        <taxon>Pseudomonadati</taxon>
        <taxon>Pseudomonadota</taxon>
        <taxon>Gammaproteobacteria</taxon>
        <taxon>Lysobacterales</taxon>
        <taxon>Lysobacteraceae</taxon>
        <taxon>Marilutibacter</taxon>
    </lineage>
</organism>
<dbReference type="EMBL" id="VICE01000048">
    <property type="protein sequence ID" value="TQD48302.1"/>
    <property type="molecule type" value="Genomic_DNA"/>
</dbReference>
<dbReference type="Proteomes" id="UP000318212">
    <property type="component" value="Unassembled WGS sequence"/>
</dbReference>
<accession>A0A508ARJ8</accession>
<dbReference type="AlphaFoldDB" id="A0A508ARJ8"/>
<evidence type="ECO:0000256" key="1">
    <source>
        <dbReference type="SAM" id="SignalP"/>
    </source>
</evidence>
<dbReference type="Pfam" id="PF11306">
    <property type="entry name" value="DUF3108"/>
    <property type="match status" value="1"/>
</dbReference>
<evidence type="ECO:0000313" key="2">
    <source>
        <dbReference type="EMBL" id="TQD48302.1"/>
    </source>
</evidence>
<dbReference type="RefSeq" id="WP_141517703.1">
    <property type="nucleotide sequence ID" value="NZ_VICE01000048.1"/>
</dbReference>
<dbReference type="InterPro" id="IPR021457">
    <property type="entry name" value="DUF3108"/>
</dbReference>
<dbReference type="OrthoDB" id="6007799at2"/>